<accession>A0ACA9N825</accession>
<gene>
    <name evidence="1" type="ORF">DHETER_LOCUS8506</name>
</gene>
<evidence type="ECO:0000313" key="1">
    <source>
        <dbReference type="EMBL" id="CAG8633680.1"/>
    </source>
</evidence>
<evidence type="ECO:0000313" key="2">
    <source>
        <dbReference type="Proteomes" id="UP000789702"/>
    </source>
</evidence>
<keyword evidence="2" id="KW-1185">Reference proteome</keyword>
<feature type="non-terminal residue" evidence="1">
    <location>
        <position position="1"/>
    </location>
</feature>
<comment type="caution">
    <text evidence="1">The sequence shown here is derived from an EMBL/GenBank/DDBJ whole genome shotgun (WGS) entry which is preliminary data.</text>
</comment>
<sequence>GSQIGTKMEFWFELVLKSPCEVDSRTGSNKLFNNPTKHTFCAYYM</sequence>
<name>A0ACA9N825_9GLOM</name>
<reference evidence="1" key="1">
    <citation type="submission" date="2021-06" db="EMBL/GenBank/DDBJ databases">
        <authorList>
            <person name="Kallberg Y."/>
            <person name="Tangrot J."/>
            <person name="Rosling A."/>
        </authorList>
    </citation>
    <scope>NUCLEOTIDE SEQUENCE</scope>
    <source>
        <strain evidence="1">IL203A</strain>
    </source>
</reference>
<protein>
    <submittedName>
        <fullName evidence="1">2326_t:CDS:1</fullName>
    </submittedName>
</protein>
<dbReference type="EMBL" id="CAJVPU010013589">
    <property type="protein sequence ID" value="CAG8633680.1"/>
    <property type="molecule type" value="Genomic_DNA"/>
</dbReference>
<proteinExistence type="predicted"/>
<dbReference type="Proteomes" id="UP000789702">
    <property type="component" value="Unassembled WGS sequence"/>
</dbReference>
<organism evidence="1 2">
    <name type="scientific">Dentiscutata heterogama</name>
    <dbReference type="NCBI Taxonomy" id="1316150"/>
    <lineage>
        <taxon>Eukaryota</taxon>
        <taxon>Fungi</taxon>
        <taxon>Fungi incertae sedis</taxon>
        <taxon>Mucoromycota</taxon>
        <taxon>Glomeromycotina</taxon>
        <taxon>Glomeromycetes</taxon>
        <taxon>Diversisporales</taxon>
        <taxon>Gigasporaceae</taxon>
        <taxon>Dentiscutata</taxon>
    </lineage>
</organism>